<keyword evidence="1" id="KW-0175">Coiled coil</keyword>
<feature type="coiled-coil region" evidence="1">
    <location>
        <begin position="105"/>
        <end position="132"/>
    </location>
</feature>
<dbReference type="Proteomes" id="UP000682733">
    <property type="component" value="Unassembled WGS sequence"/>
</dbReference>
<accession>A0A814ZVW5</accession>
<proteinExistence type="predicted"/>
<reference evidence="3" key="1">
    <citation type="submission" date="2021-02" db="EMBL/GenBank/DDBJ databases">
        <authorList>
            <person name="Nowell W R."/>
        </authorList>
    </citation>
    <scope>NUCLEOTIDE SEQUENCE</scope>
</reference>
<organism evidence="3 7">
    <name type="scientific">Didymodactylos carnosus</name>
    <dbReference type="NCBI Taxonomy" id="1234261"/>
    <lineage>
        <taxon>Eukaryota</taxon>
        <taxon>Metazoa</taxon>
        <taxon>Spiralia</taxon>
        <taxon>Gnathifera</taxon>
        <taxon>Rotifera</taxon>
        <taxon>Eurotatoria</taxon>
        <taxon>Bdelloidea</taxon>
        <taxon>Philodinida</taxon>
        <taxon>Philodinidae</taxon>
        <taxon>Didymodactylos</taxon>
    </lineage>
</organism>
<evidence type="ECO:0000313" key="6">
    <source>
        <dbReference type="EMBL" id="CAF4097646.1"/>
    </source>
</evidence>
<protein>
    <submittedName>
        <fullName evidence="3">Uncharacterized protein</fullName>
    </submittedName>
</protein>
<sequence length="397" mass="46268">MNRKPQRGKGRGRGRGSIRNQNQNNTFLQGQDERGLYAVNLRISPVTHGILIQHCKWLTSTLVGINAFNHYFKLLEPLNGETFPDVWDGYYHITLGKFRFPVKEHYELQKMEEDLRNALNELEKQIKIQEWLPQTFIADELEIHSGDNRIDDMEGIDFVVLKVNCVSTDFQEKVRRIMNKLLDTIVAKGCKWESGLTIDNYINRLHVTIRKYSGENSYWSKEQVEAKASELKSLVRKNPIKFECNALDIVQARQQGITRRRLQDKNYEWWSGVTELMEKDRQSKTKGKKDENEPMICSGCDYNLTKKWDGYCVNCANYEINKPIWSTDKQPLTSALKPFVSTPLAIPKKLEPRTLNRPRRHLSLDFIVPLSNEEDWELEKKCIDSIVAVDEQEDLSD</sequence>
<dbReference type="OrthoDB" id="10055128at2759"/>
<dbReference type="Proteomes" id="UP000677228">
    <property type="component" value="Unassembled WGS sequence"/>
</dbReference>
<dbReference type="Proteomes" id="UP000663829">
    <property type="component" value="Unassembled WGS sequence"/>
</dbReference>
<dbReference type="Proteomes" id="UP000681722">
    <property type="component" value="Unassembled WGS sequence"/>
</dbReference>
<feature type="compositionally biased region" description="Basic residues" evidence="2">
    <location>
        <begin position="1"/>
        <end position="16"/>
    </location>
</feature>
<evidence type="ECO:0000313" key="7">
    <source>
        <dbReference type="Proteomes" id="UP000663829"/>
    </source>
</evidence>
<dbReference type="EMBL" id="CAJNOQ010010339">
    <property type="protein sequence ID" value="CAF1249076.1"/>
    <property type="molecule type" value="Genomic_DNA"/>
</dbReference>
<evidence type="ECO:0000313" key="4">
    <source>
        <dbReference type="EMBL" id="CAF1292832.1"/>
    </source>
</evidence>
<dbReference type="EMBL" id="CAJNOK010019049">
    <property type="protein sequence ID" value="CAF1292832.1"/>
    <property type="molecule type" value="Genomic_DNA"/>
</dbReference>
<dbReference type="EMBL" id="CAJOBC010013784">
    <property type="protein sequence ID" value="CAF4017362.1"/>
    <property type="molecule type" value="Genomic_DNA"/>
</dbReference>
<evidence type="ECO:0000256" key="1">
    <source>
        <dbReference type="SAM" id="Coils"/>
    </source>
</evidence>
<keyword evidence="7" id="KW-1185">Reference proteome</keyword>
<dbReference type="EMBL" id="CAJOBA010040618">
    <property type="protein sequence ID" value="CAF4097646.1"/>
    <property type="molecule type" value="Genomic_DNA"/>
</dbReference>
<dbReference type="AlphaFoldDB" id="A0A814ZVW5"/>
<name>A0A814ZVW5_9BILA</name>
<feature type="region of interest" description="Disordered" evidence="2">
    <location>
        <begin position="1"/>
        <end position="25"/>
    </location>
</feature>
<gene>
    <name evidence="3" type="ORF">GPM918_LOCUS26041</name>
    <name evidence="4" type="ORF">OVA965_LOCUS28175</name>
    <name evidence="5" type="ORF">SRO942_LOCUS26126</name>
    <name evidence="6" type="ORF">TMI583_LOCUS28924</name>
</gene>
<comment type="caution">
    <text evidence="3">The sequence shown here is derived from an EMBL/GenBank/DDBJ whole genome shotgun (WGS) entry which is preliminary data.</text>
</comment>
<evidence type="ECO:0000313" key="5">
    <source>
        <dbReference type="EMBL" id="CAF4017362.1"/>
    </source>
</evidence>
<evidence type="ECO:0000313" key="3">
    <source>
        <dbReference type="EMBL" id="CAF1249076.1"/>
    </source>
</evidence>
<evidence type="ECO:0000256" key="2">
    <source>
        <dbReference type="SAM" id="MobiDB-lite"/>
    </source>
</evidence>